<evidence type="ECO:0000256" key="6">
    <source>
        <dbReference type="ARBA" id="ARBA00023306"/>
    </source>
</evidence>
<comment type="subcellular location">
    <subcellularLocation>
        <location evidence="7">Cell membrane</location>
        <topology evidence="7">Multi-pass membrane protein</topology>
    </subcellularLocation>
</comment>
<evidence type="ECO:0000256" key="1">
    <source>
        <dbReference type="ARBA" id="ARBA00022475"/>
    </source>
</evidence>
<evidence type="ECO:0000256" key="7">
    <source>
        <dbReference type="HAMAP-Rule" id="MF_00631"/>
    </source>
</evidence>
<accession>A0A543CKI9</accession>
<feature type="transmembrane region" description="Helical" evidence="7">
    <location>
        <begin position="27"/>
        <end position="50"/>
    </location>
</feature>
<keyword evidence="6 7" id="KW-0131">Cell cycle</keyword>
<reference evidence="8 9" key="1">
    <citation type="submission" date="2019-06" db="EMBL/GenBank/DDBJ databases">
        <title>Sequencing the genomes of 1000 actinobacteria strains.</title>
        <authorList>
            <person name="Klenk H.-P."/>
        </authorList>
    </citation>
    <scope>NUCLEOTIDE SEQUENCE [LARGE SCALE GENOMIC DNA]</scope>
    <source>
        <strain evidence="8 9">DSM 102200</strain>
    </source>
</reference>
<name>A0A543CKI9_9ACTN</name>
<evidence type="ECO:0000313" key="9">
    <source>
        <dbReference type="Proteomes" id="UP000316096"/>
    </source>
</evidence>
<dbReference type="Proteomes" id="UP000316096">
    <property type="component" value="Unassembled WGS sequence"/>
</dbReference>
<protein>
    <recommendedName>
        <fullName evidence="7">Cell division protein CrgA</fullName>
    </recommendedName>
</protein>
<evidence type="ECO:0000256" key="2">
    <source>
        <dbReference type="ARBA" id="ARBA00022618"/>
    </source>
</evidence>
<proteinExistence type="inferred from homology"/>
<comment type="caution">
    <text evidence="8">The sequence shown here is derived from an EMBL/GenBank/DDBJ whole genome shotgun (WGS) entry which is preliminary data.</text>
</comment>
<dbReference type="AlphaFoldDB" id="A0A543CKI9"/>
<evidence type="ECO:0000256" key="5">
    <source>
        <dbReference type="ARBA" id="ARBA00023136"/>
    </source>
</evidence>
<comment type="function">
    <text evidence="7">Involved in cell division.</text>
</comment>
<evidence type="ECO:0000256" key="3">
    <source>
        <dbReference type="ARBA" id="ARBA00022692"/>
    </source>
</evidence>
<sequence>MPKSKVRKKAVYTPPQRSQKVAVSPRWLVPTMVGCWLIGLIWIAVYYVLASTGTTAPVISGLSNWNLLIGFGAIVIGVVLSTRWR</sequence>
<dbReference type="GO" id="GO:0005886">
    <property type="term" value="C:plasma membrane"/>
    <property type="evidence" value="ECO:0007669"/>
    <property type="project" value="UniProtKB-SubCell"/>
</dbReference>
<keyword evidence="2 7" id="KW-0132">Cell division</keyword>
<comment type="similarity">
    <text evidence="7">Belongs to the CrgA family.</text>
</comment>
<evidence type="ECO:0000256" key="4">
    <source>
        <dbReference type="ARBA" id="ARBA00022989"/>
    </source>
</evidence>
<evidence type="ECO:0000313" key="8">
    <source>
        <dbReference type="EMBL" id="TQL97616.1"/>
    </source>
</evidence>
<organism evidence="8 9">
    <name type="scientific">Actinoallomurus bryophytorum</name>
    <dbReference type="NCBI Taxonomy" id="1490222"/>
    <lineage>
        <taxon>Bacteria</taxon>
        <taxon>Bacillati</taxon>
        <taxon>Actinomycetota</taxon>
        <taxon>Actinomycetes</taxon>
        <taxon>Streptosporangiales</taxon>
        <taxon>Thermomonosporaceae</taxon>
        <taxon>Actinoallomurus</taxon>
    </lineage>
</organism>
<dbReference type="OrthoDB" id="5189646at2"/>
<gene>
    <name evidence="7" type="primary">crgA</name>
    <name evidence="8" type="ORF">FB559_3212</name>
</gene>
<keyword evidence="3 7" id="KW-0812">Transmembrane</keyword>
<keyword evidence="1 7" id="KW-1003">Cell membrane</keyword>
<keyword evidence="5 7" id="KW-0472">Membrane</keyword>
<dbReference type="GO" id="GO:0051301">
    <property type="term" value="P:cell division"/>
    <property type="evidence" value="ECO:0007669"/>
    <property type="project" value="UniProtKB-UniRule"/>
</dbReference>
<dbReference type="EMBL" id="VFOZ01000001">
    <property type="protein sequence ID" value="TQL97616.1"/>
    <property type="molecule type" value="Genomic_DNA"/>
</dbReference>
<dbReference type="InterPro" id="IPR009619">
    <property type="entry name" value="CrgA"/>
</dbReference>
<feature type="transmembrane region" description="Helical" evidence="7">
    <location>
        <begin position="62"/>
        <end position="80"/>
    </location>
</feature>
<dbReference type="HAMAP" id="MF_00631">
    <property type="entry name" value="CrgA"/>
    <property type="match status" value="1"/>
</dbReference>
<keyword evidence="4 7" id="KW-1133">Transmembrane helix</keyword>
<dbReference type="RefSeq" id="WP_141956326.1">
    <property type="nucleotide sequence ID" value="NZ_VFOZ01000001.1"/>
</dbReference>
<keyword evidence="9" id="KW-1185">Reference proteome</keyword>
<dbReference type="Pfam" id="PF06781">
    <property type="entry name" value="CrgA"/>
    <property type="match status" value="1"/>
</dbReference>